<proteinExistence type="predicted"/>
<protein>
    <submittedName>
        <fullName evidence="2">Eaa1</fullName>
    </submittedName>
</protein>
<evidence type="ECO:0000259" key="1">
    <source>
        <dbReference type="Pfam" id="PF04448"/>
    </source>
</evidence>
<gene>
    <name evidence="2" type="ORF">SAMEA4873647_02971</name>
</gene>
<reference evidence="2" key="1">
    <citation type="submission" date="2019-03" db="EMBL/GenBank/DDBJ databases">
        <authorList>
            <consortium name="Pathogen Informatics"/>
        </authorList>
    </citation>
    <scope>NUCLEOTIDE SEQUENCE</scope>
    <source>
        <strain evidence="2">5012STDY7626445</strain>
    </source>
</reference>
<dbReference type="InterPro" id="IPR007539">
    <property type="entry name" value="DUF551"/>
</dbReference>
<feature type="domain" description="DUF551" evidence="1">
    <location>
        <begin position="247"/>
        <end position="299"/>
    </location>
</feature>
<dbReference type="Pfam" id="PF04448">
    <property type="entry name" value="DUF551"/>
    <property type="match status" value="1"/>
</dbReference>
<organism evidence="2">
    <name type="scientific">Klebsiella pneumoniae</name>
    <dbReference type="NCBI Taxonomy" id="573"/>
    <lineage>
        <taxon>Bacteria</taxon>
        <taxon>Pseudomonadati</taxon>
        <taxon>Pseudomonadota</taxon>
        <taxon>Gammaproteobacteria</taxon>
        <taxon>Enterobacterales</taxon>
        <taxon>Enterobacteriaceae</taxon>
        <taxon>Klebsiella/Raoultella group</taxon>
        <taxon>Klebsiella</taxon>
        <taxon>Klebsiella pneumoniae complex</taxon>
    </lineage>
</organism>
<evidence type="ECO:0000313" key="2">
    <source>
        <dbReference type="EMBL" id="VGL70057.1"/>
    </source>
</evidence>
<accession>A0A486P8D6</accession>
<dbReference type="AlphaFoldDB" id="A0A486P8D6"/>
<sequence>MTSKFSIDNRELLQRISSGEAVVGIDFGNLIVRELAAFRLAAMDSESGYLPLDYLQGHKDGLEWAAQLAEANHPETGDWLYDDPIELAKAIRKGPDMPPVQPAPVVPDDVLKALQKVARIRLDMDGFDGDRRGIADCLCDAEEALIEVVNRRAAMFNHPEQHLDMVDHSGDVNEKGGDGNSPVIPDGWTCNDKANAALMMLDRIETVDPVDDDRIDGIKRIVRELAAAPHDTPALNPVQSVVTVPGKWIPVSERMPENDVSVLTFDGMYKRVHHAMYGHWQCWEPEKITHWMPLPAAPQEVRGE</sequence>
<name>A0A486P8D6_KLEPN</name>
<dbReference type="EMBL" id="CAAHCR010000003">
    <property type="protein sequence ID" value="VGL70057.1"/>
    <property type="molecule type" value="Genomic_DNA"/>
</dbReference>